<evidence type="ECO:0008006" key="4">
    <source>
        <dbReference type="Google" id="ProtNLM"/>
    </source>
</evidence>
<gene>
    <name evidence="2" type="ORF">QNI16_04015</name>
</gene>
<name>A0AAE3QHU1_9BACT</name>
<proteinExistence type="predicted"/>
<keyword evidence="1" id="KW-0732">Signal</keyword>
<dbReference type="RefSeq" id="WP_313975998.1">
    <property type="nucleotide sequence ID" value="NZ_JASJOS010000002.1"/>
</dbReference>
<feature type="chain" id="PRO_5042257720" description="Outer membrane protein beta-barrel domain-containing protein" evidence="1">
    <location>
        <begin position="24"/>
        <end position="204"/>
    </location>
</feature>
<evidence type="ECO:0000256" key="1">
    <source>
        <dbReference type="SAM" id="SignalP"/>
    </source>
</evidence>
<dbReference type="Proteomes" id="UP001241110">
    <property type="component" value="Unassembled WGS sequence"/>
</dbReference>
<organism evidence="2 3">
    <name type="scientific">Xanthocytophaga flava</name>
    <dbReference type="NCBI Taxonomy" id="3048013"/>
    <lineage>
        <taxon>Bacteria</taxon>
        <taxon>Pseudomonadati</taxon>
        <taxon>Bacteroidota</taxon>
        <taxon>Cytophagia</taxon>
        <taxon>Cytophagales</taxon>
        <taxon>Rhodocytophagaceae</taxon>
        <taxon>Xanthocytophaga</taxon>
    </lineage>
</organism>
<sequence length="204" mass="22677">MKTFVFTLYTLILSLGFSMLAMAQKEGGGIKVQLGGAVNYYLGPGNQSFDKFEENHLNWQLDGLVGIKLAESKDHKKTYLGVYGSAGSLNRTTITSMIQDQKFTIVNETEQNRYNLHYQWEVGFLIAEVLRVSTGSGTQYFGNQLLANSNGTSLQRDHFDYYSSTAGVQLKLGSVAWTINCNLLYGKDLDRTIVRPSTGLALTF</sequence>
<evidence type="ECO:0000313" key="2">
    <source>
        <dbReference type="EMBL" id="MDJ1479637.1"/>
    </source>
</evidence>
<dbReference type="EMBL" id="JASJOS010000002">
    <property type="protein sequence ID" value="MDJ1479637.1"/>
    <property type="molecule type" value="Genomic_DNA"/>
</dbReference>
<evidence type="ECO:0000313" key="3">
    <source>
        <dbReference type="Proteomes" id="UP001241110"/>
    </source>
</evidence>
<dbReference type="AlphaFoldDB" id="A0AAE3QHU1"/>
<reference evidence="2" key="1">
    <citation type="submission" date="2023-05" db="EMBL/GenBank/DDBJ databases">
        <authorList>
            <person name="Zhang X."/>
        </authorList>
    </citation>
    <scope>NUCLEOTIDE SEQUENCE</scope>
    <source>
        <strain evidence="2">YF14B1</strain>
    </source>
</reference>
<protein>
    <recommendedName>
        <fullName evidence="4">Outer membrane protein beta-barrel domain-containing protein</fullName>
    </recommendedName>
</protein>
<accession>A0AAE3QHU1</accession>
<feature type="signal peptide" evidence="1">
    <location>
        <begin position="1"/>
        <end position="23"/>
    </location>
</feature>
<comment type="caution">
    <text evidence="2">The sequence shown here is derived from an EMBL/GenBank/DDBJ whole genome shotgun (WGS) entry which is preliminary data.</text>
</comment>